<reference evidence="1" key="1">
    <citation type="journal article" date="2014" name="Front. Microbiol.">
        <title>High frequency of phylogenetically diverse reductive dehalogenase-homologous genes in deep subseafloor sedimentary metagenomes.</title>
        <authorList>
            <person name="Kawai M."/>
            <person name="Futagami T."/>
            <person name="Toyoda A."/>
            <person name="Takaki Y."/>
            <person name="Nishi S."/>
            <person name="Hori S."/>
            <person name="Arai W."/>
            <person name="Tsubouchi T."/>
            <person name="Morono Y."/>
            <person name="Uchiyama I."/>
            <person name="Ito T."/>
            <person name="Fujiyama A."/>
            <person name="Inagaki F."/>
            <person name="Takami H."/>
        </authorList>
    </citation>
    <scope>NUCLEOTIDE SEQUENCE</scope>
    <source>
        <strain evidence="1">Expedition CK06-06</strain>
    </source>
</reference>
<gene>
    <name evidence="1" type="ORF">S03H2_09017</name>
</gene>
<sequence>MLALLLTAIPATPALALSIDASAFTTLSGTTVSVTGTGFTASSSVLIYFPDTNTLKTSASTDASGNFYAAFSIGEYPAGSKTVYVKDGANWYPISFTITSVIGLSSSSGYVGDQITVAGTGFAANKSVTITFHNANVGTAETDANGSLTNA</sequence>
<dbReference type="AlphaFoldDB" id="X1DJB9"/>
<accession>X1DJB9</accession>
<feature type="non-terminal residue" evidence="1">
    <location>
        <position position="151"/>
    </location>
</feature>
<protein>
    <recommendedName>
        <fullName evidence="2">IPT/TIG domain-containing protein</fullName>
    </recommendedName>
</protein>
<evidence type="ECO:0000313" key="1">
    <source>
        <dbReference type="EMBL" id="GAH20966.1"/>
    </source>
</evidence>
<organism evidence="1">
    <name type="scientific">marine sediment metagenome</name>
    <dbReference type="NCBI Taxonomy" id="412755"/>
    <lineage>
        <taxon>unclassified sequences</taxon>
        <taxon>metagenomes</taxon>
        <taxon>ecological metagenomes</taxon>
    </lineage>
</organism>
<comment type="caution">
    <text evidence="1">The sequence shown here is derived from an EMBL/GenBank/DDBJ whole genome shotgun (WGS) entry which is preliminary data.</text>
</comment>
<evidence type="ECO:0008006" key="2">
    <source>
        <dbReference type="Google" id="ProtNLM"/>
    </source>
</evidence>
<name>X1DJB9_9ZZZZ</name>
<proteinExistence type="predicted"/>
<dbReference type="EMBL" id="BARU01004493">
    <property type="protein sequence ID" value="GAH20966.1"/>
    <property type="molecule type" value="Genomic_DNA"/>
</dbReference>